<keyword evidence="3" id="KW-1185">Reference proteome</keyword>
<evidence type="ECO:0000313" key="3">
    <source>
        <dbReference type="Proteomes" id="UP001218188"/>
    </source>
</evidence>
<dbReference type="AlphaFoldDB" id="A0AAD6SBX8"/>
<protein>
    <submittedName>
        <fullName evidence="2">Uncharacterized protein</fullName>
    </submittedName>
</protein>
<organism evidence="2 3">
    <name type="scientific">Mycena alexandri</name>
    <dbReference type="NCBI Taxonomy" id="1745969"/>
    <lineage>
        <taxon>Eukaryota</taxon>
        <taxon>Fungi</taxon>
        <taxon>Dikarya</taxon>
        <taxon>Basidiomycota</taxon>
        <taxon>Agaricomycotina</taxon>
        <taxon>Agaricomycetes</taxon>
        <taxon>Agaricomycetidae</taxon>
        <taxon>Agaricales</taxon>
        <taxon>Marasmiineae</taxon>
        <taxon>Mycenaceae</taxon>
        <taxon>Mycena</taxon>
    </lineage>
</organism>
<evidence type="ECO:0000256" key="1">
    <source>
        <dbReference type="SAM" id="MobiDB-lite"/>
    </source>
</evidence>
<sequence>MSSVEPPAETFHRLVRAREYLAHSAKNTTGLSARQAARTRLNHCDELIGRVLAKIGIPKFIRMYRSAPVLPRFRVPIAAHNTQSQASLQRGERYVCIDGEAADTASAFNLRTTHGPYIFTMDEVQRPLCPCPTEAHGCSLASMQSQKRRKKSLLLRPPTRVVIPKEPQRLRPAVATAMPQEAAPLDPEAEASWYASWEEAFRALPDLAAPAGDDSNAEDPAWEAHEQKREAQMPATRQLILDGMRPWERKEFLRVEREQELKEEELLARREMGSGFEDLDTIQYVD</sequence>
<name>A0AAD6SBX8_9AGAR</name>
<evidence type="ECO:0000313" key="2">
    <source>
        <dbReference type="EMBL" id="KAJ7025021.1"/>
    </source>
</evidence>
<accession>A0AAD6SBX8</accession>
<feature type="compositionally biased region" description="Basic and acidic residues" evidence="1">
    <location>
        <begin position="222"/>
        <end position="231"/>
    </location>
</feature>
<dbReference type="Proteomes" id="UP001218188">
    <property type="component" value="Unassembled WGS sequence"/>
</dbReference>
<dbReference type="EMBL" id="JARJCM010000160">
    <property type="protein sequence ID" value="KAJ7025021.1"/>
    <property type="molecule type" value="Genomic_DNA"/>
</dbReference>
<gene>
    <name evidence="2" type="ORF">C8F04DRAFT_1269616</name>
</gene>
<comment type="caution">
    <text evidence="2">The sequence shown here is derived from an EMBL/GenBank/DDBJ whole genome shotgun (WGS) entry which is preliminary data.</text>
</comment>
<feature type="region of interest" description="Disordered" evidence="1">
    <location>
        <begin position="210"/>
        <end position="233"/>
    </location>
</feature>
<proteinExistence type="predicted"/>
<reference evidence="2" key="1">
    <citation type="submission" date="2023-03" db="EMBL/GenBank/DDBJ databases">
        <title>Massive genome expansion in bonnet fungi (Mycena s.s.) driven by repeated elements and novel gene families across ecological guilds.</title>
        <authorList>
            <consortium name="Lawrence Berkeley National Laboratory"/>
            <person name="Harder C.B."/>
            <person name="Miyauchi S."/>
            <person name="Viragh M."/>
            <person name="Kuo A."/>
            <person name="Thoen E."/>
            <person name="Andreopoulos B."/>
            <person name="Lu D."/>
            <person name="Skrede I."/>
            <person name="Drula E."/>
            <person name="Henrissat B."/>
            <person name="Morin E."/>
            <person name="Kohler A."/>
            <person name="Barry K."/>
            <person name="LaButti K."/>
            <person name="Morin E."/>
            <person name="Salamov A."/>
            <person name="Lipzen A."/>
            <person name="Mereny Z."/>
            <person name="Hegedus B."/>
            <person name="Baldrian P."/>
            <person name="Stursova M."/>
            <person name="Weitz H."/>
            <person name="Taylor A."/>
            <person name="Grigoriev I.V."/>
            <person name="Nagy L.G."/>
            <person name="Martin F."/>
            <person name="Kauserud H."/>
        </authorList>
    </citation>
    <scope>NUCLEOTIDE SEQUENCE</scope>
    <source>
        <strain evidence="2">CBHHK200</strain>
    </source>
</reference>